<comment type="caution">
    <text evidence="2">The sequence shown here is derived from an EMBL/GenBank/DDBJ whole genome shotgun (WGS) entry which is preliminary data.</text>
</comment>
<dbReference type="PROSITE" id="PS51257">
    <property type="entry name" value="PROKAR_LIPOPROTEIN"/>
    <property type="match status" value="1"/>
</dbReference>
<protein>
    <recommendedName>
        <fullName evidence="4">Latency associated antigen</fullName>
    </recommendedName>
</protein>
<accession>A0ABU5H3G9</accession>
<name>A0ABU5H3G9_9BACT</name>
<keyword evidence="3" id="KW-1185">Reference proteome</keyword>
<dbReference type="EMBL" id="JAXIVS010000005">
    <property type="protein sequence ID" value="MDY7227989.1"/>
    <property type="molecule type" value="Genomic_DNA"/>
</dbReference>
<evidence type="ECO:0000313" key="3">
    <source>
        <dbReference type="Proteomes" id="UP001291309"/>
    </source>
</evidence>
<sequence length="118" mass="12768">MARHAWKALMTVGLLSTAGWVVGCDERQQAQLREDARDVGRETSEAVEDVKDATRNATEGFREGYGGSGQEPDGDADIGRKEGVINDGEGPFEQQRRPGEEPSILDDGKGPLEDGPNR</sequence>
<dbReference type="RefSeq" id="WP_321546717.1">
    <property type="nucleotide sequence ID" value="NZ_JAXIVS010000005.1"/>
</dbReference>
<feature type="compositionally biased region" description="Basic and acidic residues" evidence="1">
    <location>
        <begin position="94"/>
        <end position="118"/>
    </location>
</feature>
<evidence type="ECO:0008006" key="4">
    <source>
        <dbReference type="Google" id="ProtNLM"/>
    </source>
</evidence>
<dbReference type="Proteomes" id="UP001291309">
    <property type="component" value="Unassembled WGS sequence"/>
</dbReference>
<feature type="region of interest" description="Disordered" evidence="1">
    <location>
        <begin position="31"/>
        <end position="118"/>
    </location>
</feature>
<reference evidence="2 3" key="1">
    <citation type="submission" date="2023-12" db="EMBL/GenBank/DDBJ databases">
        <title>the genome sequence of Hyalangium sp. s54d21.</title>
        <authorList>
            <person name="Zhang X."/>
        </authorList>
    </citation>
    <scope>NUCLEOTIDE SEQUENCE [LARGE SCALE GENOMIC DNA]</scope>
    <source>
        <strain evidence="3">s54d21</strain>
    </source>
</reference>
<evidence type="ECO:0000256" key="1">
    <source>
        <dbReference type="SAM" id="MobiDB-lite"/>
    </source>
</evidence>
<evidence type="ECO:0000313" key="2">
    <source>
        <dbReference type="EMBL" id="MDY7227989.1"/>
    </source>
</evidence>
<gene>
    <name evidence="2" type="ORF">SYV04_16345</name>
</gene>
<organism evidence="2 3">
    <name type="scientific">Hyalangium rubrum</name>
    <dbReference type="NCBI Taxonomy" id="3103134"/>
    <lineage>
        <taxon>Bacteria</taxon>
        <taxon>Pseudomonadati</taxon>
        <taxon>Myxococcota</taxon>
        <taxon>Myxococcia</taxon>
        <taxon>Myxococcales</taxon>
        <taxon>Cystobacterineae</taxon>
        <taxon>Archangiaceae</taxon>
        <taxon>Hyalangium</taxon>
    </lineage>
</organism>
<proteinExistence type="predicted"/>
<feature type="compositionally biased region" description="Basic and acidic residues" evidence="1">
    <location>
        <begin position="31"/>
        <end position="54"/>
    </location>
</feature>